<evidence type="ECO:0000313" key="4">
    <source>
        <dbReference type="Proteomes" id="UP000574369"/>
    </source>
</evidence>
<feature type="compositionally biased region" description="Basic and acidic residues" evidence="2">
    <location>
        <begin position="318"/>
        <end position="335"/>
    </location>
</feature>
<feature type="region of interest" description="Disordered" evidence="2">
    <location>
        <begin position="254"/>
        <end position="463"/>
    </location>
</feature>
<evidence type="ECO:0000313" key="3">
    <source>
        <dbReference type="EMBL" id="MBB3194153.1"/>
    </source>
</evidence>
<feature type="compositionally biased region" description="Basic and acidic residues" evidence="2">
    <location>
        <begin position="262"/>
        <end position="272"/>
    </location>
</feature>
<feature type="region of interest" description="Disordered" evidence="2">
    <location>
        <begin position="61"/>
        <end position="97"/>
    </location>
</feature>
<name>A0ABR6GPV4_9BURK</name>
<proteinExistence type="predicted"/>
<feature type="region of interest" description="Disordered" evidence="2">
    <location>
        <begin position="136"/>
        <end position="165"/>
    </location>
</feature>
<feature type="compositionally biased region" description="Basic residues" evidence="2">
    <location>
        <begin position="348"/>
        <end position="358"/>
    </location>
</feature>
<feature type="compositionally biased region" description="Acidic residues" evidence="2">
    <location>
        <begin position="391"/>
        <end position="407"/>
    </location>
</feature>
<reference evidence="3 4" key="1">
    <citation type="submission" date="2020-08" db="EMBL/GenBank/DDBJ databases">
        <title>Genomic Encyclopedia of Type Strains, Phase III (KMG-III): the genomes of soil and plant-associated and newly described type strains.</title>
        <authorList>
            <person name="Whitman W."/>
        </authorList>
    </citation>
    <scope>NUCLEOTIDE SEQUENCE [LARGE SCALE GENOMIC DNA]</scope>
    <source>
        <strain evidence="3 4">CECT 7247</strain>
    </source>
</reference>
<dbReference type="InterPro" id="IPR038718">
    <property type="entry name" value="SNF2-like_sf"/>
</dbReference>
<protein>
    <recommendedName>
        <fullName evidence="5">SWIM-type domain-containing protein</fullName>
    </recommendedName>
</protein>
<evidence type="ECO:0008006" key="5">
    <source>
        <dbReference type="Google" id="ProtNLM"/>
    </source>
</evidence>
<comment type="caution">
    <text evidence="3">The sequence shown here is derived from an EMBL/GenBank/DDBJ whole genome shotgun (WGS) entry which is preliminary data.</text>
</comment>
<dbReference type="PANTHER" id="PTHR45766">
    <property type="entry name" value="DNA ANNEALING HELICASE AND ENDONUCLEASE ZRANB3 FAMILY MEMBER"/>
    <property type="match status" value="1"/>
</dbReference>
<organism evidence="3 4">
    <name type="scientific">Roseateles terrae</name>
    <dbReference type="NCBI Taxonomy" id="431060"/>
    <lineage>
        <taxon>Bacteria</taxon>
        <taxon>Pseudomonadati</taxon>
        <taxon>Pseudomonadota</taxon>
        <taxon>Betaproteobacteria</taxon>
        <taxon>Burkholderiales</taxon>
        <taxon>Sphaerotilaceae</taxon>
        <taxon>Roseateles</taxon>
    </lineage>
</organism>
<dbReference type="Proteomes" id="UP000574369">
    <property type="component" value="Unassembled WGS sequence"/>
</dbReference>
<accession>A0ABR6GPV4</accession>
<evidence type="ECO:0000256" key="2">
    <source>
        <dbReference type="SAM" id="MobiDB-lite"/>
    </source>
</evidence>
<evidence type="ECO:0000256" key="1">
    <source>
        <dbReference type="ARBA" id="ARBA00022801"/>
    </source>
</evidence>
<sequence length="1053" mass="110617">MTTTPPKRRAPARKPRTAMAPAEAIADIVGDVSLDLFPIAPAASPDLSAAEPVAVAATEAAAKAPAAARATAPAKRRTKASVAAAERAGDADADTASANEASAASAASAVAAAEAMPNAGVTGSTTKGTTTVAEAVETKRSTAARPAKVAASSPKRSTKRSTKPQVVELDASIDAAVDADIDVGAAAAADPAADAHANVHRNDDAHAHAGAHLPVSLMPASIDDAVEDIFQALMSDEDDQGVADAALNVAVEAPKPARKRGKDAGARTKDVPASDAEVASDTEGTAGKSTRRRGARPPVGVDRASDDGAASAGIIDDDAARRPDTLAPGDGDRGSAGDGAGDGDRAASRRRPPARKRGSAAQDLFDAQGPSADIETARASYGSEGSPYAADLDDADAASADGSDDGFESDRATPFDESSAPEEIEDTRPSRHRRKPYRAPDESTSADGGEPQQPPRFTLGSREDEAVFGDYELRDADTAGTFRLRLLGRGLWRCDCAGYLAQGDCDHGEHLMDLLTDDQYDAVYAGWSAREAEVWLVPGAERRLQWIAGRDVPAALRDQPGLDERQRRDAELSQAWLQSVVAQARAAGVPLRVDAPVWPQLAWGRDAQARVDRLEKVLADGAAMEALLSDTLAPHQWEAALFAVCAGRALVADDLGLGQRGAAIAAIRLWEHLFGATPALVIAPVAVHAAWQRDLSRWLGQGASSVTVAESPTARQAPAFLIVDGIETLDEAALDALRALDTRCGAHLLLIAHQEPLAQPALARWVDWLDSARRGPYARLTTLPPDAGKKAIREALESVVLSRRKRELIERLPACLQTPMWLEAAGSSLPQGPLKQLRQSVERWTARPFLSSAEQQQLMEALALLPPSSRQALAAKAEAVLAVRRDWVESPTPAASRLLVCSRSETLLDSLAQSPQLRRLPPHRLRAGDSAEVRAATLQAWREAPAGVLLASDDALAAVPHGLLAQDRVAVIHADLPWQASTLEDRVMQACGDDCCGIPAALLLISGSLDAGLRQAHAKGLSFPHWLDAPPAWLEASDIEALMAVLPTLLEGI</sequence>
<dbReference type="RefSeq" id="WP_088450024.1">
    <property type="nucleotide sequence ID" value="NZ_JACHXO010000002.1"/>
</dbReference>
<dbReference type="PANTHER" id="PTHR45766:SF6">
    <property type="entry name" value="SWI_SNF-RELATED MATRIX-ASSOCIATED ACTIN-DEPENDENT REGULATOR OF CHROMATIN SUBFAMILY A-LIKE PROTEIN 1"/>
    <property type="match status" value="1"/>
</dbReference>
<gene>
    <name evidence="3" type="ORF">FHS28_001538</name>
</gene>
<keyword evidence="1" id="KW-0378">Hydrolase</keyword>
<dbReference type="Gene3D" id="3.40.50.10810">
    <property type="entry name" value="Tandem AAA-ATPase domain"/>
    <property type="match status" value="1"/>
</dbReference>
<feature type="compositionally biased region" description="Low complexity" evidence="2">
    <location>
        <begin position="61"/>
        <end position="73"/>
    </location>
</feature>
<keyword evidence="4" id="KW-1185">Reference proteome</keyword>
<dbReference type="EMBL" id="JACHXO010000002">
    <property type="protein sequence ID" value="MBB3194153.1"/>
    <property type="molecule type" value="Genomic_DNA"/>
</dbReference>